<dbReference type="PANTHER" id="PTHR30346:SF0">
    <property type="entry name" value="HCA OPERON TRANSCRIPTIONAL ACTIVATOR HCAR"/>
    <property type="match status" value="1"/>
</dbReference>
<dbReference type="CDD" id="cd05466">
    <property type="entry name" value="PBP2_LTTR_substrate"/>
    <property type="match status" value="1"/>
</dbReference>
<dbReference type="SUPFAM" id="SSF46785">
    <property type="entry name" value="Winged helix' DNA-binding domain"/>
    <property type="match status" value="1"/>
</dbReference>
<dbReference type="AlphaFoldDB" id="A0A7W8H9P7"/>
<comment type="similarity">
    <text evidence="1">Belongs to the LysR transcriptional regulatory family.</text>
</comment>
<evidence type="ECO:0000256" key="2">
    <source>
        <dbReference type="ARBA" id="ARBA00023015"/>
    </source>
</evidence>
<keyword evidence="4" id="KW-0804">Transcription</keyword>
<dbReference type="InterPro" id="IPR005119">
    <property type="entry name" value="LysR_subst-bd"/>
</dbReference>
<keyword evidence="7" id="KW-1185">Reference proteome</keyword>
<dbReference type="InterPro" id="IPR000847">
    <property type="entry name" value="LysR_HTH_N"/>
</dbReference>
<dbReference type="Pfam" id="PF03466">
    <property type="entry name" value="LysR_substrate"/>
    <property type="match status" value="1"/>
</dbReference>
<keyword evidence="3 6" id="KW-0238">DNA-binding</keyword>
<evidence type="ECO:0000313" key="6">
    <source>
        <dbReference type="EMBL" id="MBB5264479.1"/>
    </source>
</evidence>
<proteinExistence type="inferred from homology"/>
<gene>
    <name evidence="6" type="ORF">HNP82_001606</name>
</gene>
<evidence type="ECO:0000313" key="7">
    <source>
        <dbReference type="Proteomes" id="UP000543642"/>
    </source>
</evidence>
<sequence>MNTTQLECFLSVANFLNFSRAAEQLRITQPAVSHQISTLEDELEVKLFQRSSKSVRLTQAGLIFSQYASEILRLSSLSKARLKECRELMTVRLGIGCRNFVELQFLRPVLARMRGELPQIDPVVRLIPFASLENLLEEEDVQVISCFKDSAPRKAVYQELLQCSIVCVCAPDHPLAGESVLTVGQMREGHKIAVCPPTVHPPALLAAQNRVISGLDSEQVMFCDNLEIVYTLVEAGYAAALLPDIPLARQHGLKYIPVTEFPTLSYGVSYLRSALNPPLRRFLSILEDVVASN</sequence>
<dbReference type="GO" id="GO:0032993">
    <property type="term" value="C:protein-DNA complex"/>
    <property type="evidence" value="ECO:0007669"/>
    <property type="project" value="TreeGrafter"/>
</dbReference>
<reference evidence="6 7" key="1">
    <citation type="submission" date="2020-08" db="EMBL/GenBank/DDBJ databases">
        <title>Genomic Encyclopedia of Type Strains, Phase IV (KMG-IV): sequencing the most valuable type-strain genomes for metagenomic binning, comparative biology and taxonomic classification.</title>
        <authorList>
            <person name="Goeker M."/>
        </authorList>
    </citation>
    <scope>NUCLEOTIDE SEQUENCE [LARGE SCALE GENOMIC DNA]</scope>
    <source>
        <strain evidence="6 7">DSM 106146</strain>
    </source>
</reference>
<dbReference type="Proteomes" id="UP000543642">
    <property type="component" value="Unassembled WGS sequence"/>
</dbReference>
<keyword evidence="2" id="KW-0805">Transcription regulation</keyword>
<protein>
    <submittedName>
        <fullName evidence="6">DNA-binding transcriptional LysR family regulator</fullName>
    </submittedName>
</protein>
<evidence type="ECO:0000259" key="5">
    <source>
        <dbReference type="PROSITE" id="PS50931"/>
    </source>
</evidence>
<dbReference type="EMBL" id="JACHFW010000005">
    <property type="protein sequence ID" value="MBB5264479.1"/>
    <property type="molecule type" value="Genomic_DNA"/>
</dbReference>
<dbReference type="Gene3D" id="1.10.10.10">
    <property type="entry name" value="Winged helix-like DNA-binding domain superfamily/Winged helix DNA-binding domain"/>
    <property type="match status" value="1"/>
</dbReference>
<evidence type="ECO:0000256" key="1">
    <source>
        <dbReference type="ARBA" id="ARBA00009437"/>
    </source>
</evidence>
<dbReference type="SUPFAM" id="SSF53850">
    <property type="entry name" value="Periplasmic binding protein-like II"/>
    <property type="match status" value="1"/>
</dbReference>
<dbReference type="PRINTS" id="PR00039">
    <property type="entry name" value="HTHLYSR"/>
</dbReference>
<dbReference type="Pfam" id="PF00126">
    <property type="entry name" value="HTH_1"/>
    <property type="match status" value="1"/>
</dbReference>
<accession>A0A7W8H9P7</accession>
<dbReference type="GO" id="GO:0003700">
    <property type="term" value="F:DNA-binding transcription factor activity"/>
    <property type="evidence" value="ECO:0007669"/>
    <property type="project" value="InterPro"/>
</dbReference>
<dbReference type="RefSeq" id="WP_183773088.1">
    <property type="nucleotide sequence ID" value="NZ_CAWVEG010000172.1"/>
</dbReference>
<evidence type="ECO:0000256" key="3">
    <source>
        <dbReference type="ARBA" id="ARBA00023125"/>
    </source>
</evidence>
<dbReference type="FunFam" id="1.10.10.10:FF:000001">
    <property type="entry name" value="LysR family transcriptional regulator"/>
    <property type="match status" value="1"/>
</dbReference>
<evidence type="ECO:0000256" key="4">
    <source>
        <dbReference type="ARBA" id="ARBA00023163"/>
    </source>
</evidence>
<comment type="caution">
    <text evidence="6">The sequence shown here is derived from an EMBL/GenBank/DDBJ whole genome shotgun (WGS) entry which is preliminary data.</text>
</comment>
<dbReference type="InterPro" id="IPR036390">
    <property type="entry name" value="WH_DNA-bd_sf"/>
</dbReference>
<feature type="domain" description="HTH lysR-type" evidence="5">
    <location>
        <begin position="1"/>
        <end position="58"/>
    </location>
</feature>
<dbReference type="Gene3D" id="3.40.190.290">
    <property type="match status" value="1"/>
</dbReference>
<dbReference type="PANTHER" id="PTHR30346">
    <property type="entry name" value="TRANSCRIPTIONAL DUAL REGULATOR HCAR-RELATED"/>
    <property type="match status" value="1"/>
</dbReference>
<dbReference type="InterPro" id="IPR036388">
    <property type="entry name" value="WH-like_DNA-bd_sf"/>
</dbReference>
<dbReference type="GO" id="GO:0003677">
    <property type="term" value="F:DNA binding"/>
    <property type="evidence" value="ECO:0007669"/>
    <property type="project" value="UniProtKB-KW"/>
</dbReference>
<dbReference type="PROSITE" id="PS50931">
    <property type="entry name" value="HTH_LYSR"/>
    <property type="match status" value="1"/>
</dbReference>
<organism evidence="6 7">
    <name type="scientific">Catenibacillus scindens</name>
    <dbReference type="NCBI Taxonomy" id="673271"/>
    <lineage>
        <taxon>Bacteria</taxon>
        <taxon>Bacillati</taxon>
        <taxon>Bacillota</taxon>
        <taxon>Clostridia</taxon>
        <taxon>Lachnospirales</taxon>
        <taxon>Lachnospiraceae</taxon>
        <taxon>Catenibacillus</taxon>
    </lineage>
</organism>
<name>A0A7W8H9P7_9FIRM</name>